<keyword evidence="2" id="KW-1185">Reference proteome</keyword>
<reference evidence="3" key="1">
    <citation type="submission" date="2024-02" db="UniProtKB">
        <authorList>
            <consortium name="WormBaseParasite"/>
        </authorList>
    </citation>
    <scope>IDENTIFICATION</scope>
</reference>
<feature type="transmembrane region" description="Helical" evidence="1">
    <location>
        <begin position="14"/>
        <end position="31"/>
    </location>
</feature>
<evidence type="ECO:0000256" key="1">
    <source>
        <dbReference type="SAM" id="Phobius"/>
    </source>
</evidence>
<keyword evidence="1" id="KW-0472">Membrane</keyword>
<name>A0AAF3FGG5_9BILA</name>
<keyword evidence="1" id="KW-0812">Transmembrane</keyword>
<accession>A0AAF3FGG5</accession>
<sequence>MEATYAFGLSYETHAVLSIFLHLAGVLFWDFRLASFPEKSNSVHHTIADRKSVTHHRAVTRGIPRKRRQIDEIP</sequence>
<keyword evidence="1" id="KW-1133">Transmembrane helix</keyword>
<dbReference type="Proteomes" id="UP000887575">
    <property type="component" value="Unassembled WGS sequence"/>
</dbReference>
<evidence type="ECO:0000313" key="2">
    <source>
        <dbReference type="Proteomes" id="UP000887575"/>
    </source>
</evidence>
<proteinExistence type="predicted"/>
<evidence type="ECO:0000313" key="3">
    <source>
        <dbReference type="WBParaSite" id="MBELARI_LOCUS5946"/>
    </source>
</evidence>
<organism evidence="2 3">
    <name type="scientific">Mesorhabditis belari</name>
    <dbReference type="NCBI Taxonomy" id="2138241"/>
    <lineage>
        <taxon>Eukaryota</taxon>
        <taxon>Metazoa</taxon>
        <taxon>Ecdysozoa</taxon>
        <taxon>Nematoda</taxon>
        <taxon>Chromadorea</taxon>
        <taxon>Rhabditida</taxon>
        <taxon>Rhabditina</taxon>
        <taxon>Rhabditomorpha</taxon>
        <taxon>Rhabditoidea</taxon>
        <taxon>Rhabditidae</taxon>
        <taxon>Mesorhabditinae</taxon>
        <taxon>Mesorhabditis</taxon>
    </lineage>
</organism>
<protein>
    <submittedName>
        <fullName evidence="3">Uncharacterized protein</fullName>
    </submittedName>
</protein>
<dbReference type="AlphaFoldDB" id="A0AAF3FGG5"/>
<dbReference type="WBParaSite" id="MBELARI_LOCUS5946">
    <property type="protein sequence ID" value="MBELARI_LOCUS5946"/>
    <property type="gene ID" value="MBELARI_LOCUS5946"/>
</dbReference>